<proteinExistence type="inferred from homology"/>
<dbReference type="Proteomes" id="UP000076021">
    <property type="component" value="Chromosome"/>
</dbReference>
<dbReference type="AlphaFoldDB" id="A0A143HA68"/>
<dbReference type="InterPro" id="IPR013785">
    <property type="entry name" value="Aldolase_TIM"/>
</dbReference>
<reference evidence="13 14" key="1">
    <citation type="journal article" date="2016" name="Genome Announc.">
        <title>Whole-Genome Sequence of Rummeliibacillus stabekisii Strain PP9 Isolated from Antarctic Soil.</title>
        <authorList>
            <person name="da Mota F.F."/>
            <person name="Vollu R.E."/>
            <person name="Jurelevicius D."/>
            <person name="Seldin L."/>
        </authorList>
    </citation>
    <scope>NUCLEOTIDE SEQUENCE [LARGE SCALE GENOMIC DNA]</scope>
    <source>
        <strain evidence="13 14">PP9</strain>
    </source>
</reference>
<organism evidence="13 14">
    <name type="scientific">Rummeliibacillus stabekisii</name>
    <dbReference type="NCBI Taxonomy" id="241244"/>
    <lineage>
        <taxon>Bacteria</taxon>
        <taxon>Bacillati</taxon>
        <taxon>Bacillota</taxon>
        <taxon>Bacilli</taxon>
        <taxon>Bacillales</taxon>
        <taxon>Caryophanaceae</taxon>
        <taxon>Rummeliibacillus</taxon>
    </lineage>
</organism>
<protein>
    <recommendedName>
        <fullName evidence="4">Probable nitronate monooxygenase</fullName>
    </recommendedName>
    <alternativeName>
        <fullName evidence="11">Propionate 3-nitronate monooxygenase</fullName>
    </alternativeName>
</protein>
<evidence type="ECO:0000256" key="8">
    <source>
        <dbReference type="ARBA" id="ARBA00022741"/>
    </source>
</evidence>
<dbReference type="GO" id="GO:0009636">
    <property type="term" value="P:response to toxic substance"/>
    <property type="evidence" value="ECO:0007669"/>
    <property type="project" value="UniProtKB-KW"/>
</dbReference>
<dbReference type="OrthoDB" id="9778912at2"/>
<comment type="cofactor">
    <cofactor evidence="1">
        <name>FMN</name>
        <dbReference type="ChEBI" id="CHEBI:58210"/>
    </cofactor>
</comment>
<comment type="similarity">
    <text evidence="3">Belongs to the nitronate monooxygenase family. NMO class I subfamily.</text>
</comment>
<evidence type="ECO:0000256" key="11">
    <source>
        <dbReference type="ARBA" id="ARBA00031155"/>
    </source>
</evidence>
<dbReference type="SUPFAM" id="SSF51412">
    <property type="entry name" value="Inosine monophosphate dehydrogenase (IMPDH)"/>
    <property type="match status" value="1"/>
</dbReference>
<keyword evidence="14" id="KW-1185">Reference proteome</keyword>
<dbReference type="Pfam" id="PF03060">
    <property type="entry name" value="NMO"/>
    <property type="match status" value="1"/>
</dbReference>
<dbReference type="FunFam" id="3.20.20.70:FF:000154">
    <property type="entry name" value="Probable nitronate monooxygenase"/>
    <property type="match status" value="1"/>
</dbReference>
<keyword evidence="8" id="KW-0547">Nucleotide-binding</keyword>
<dbReference type="EMBL" id="CP014806">
    <property type="protein sequence ID" value="AMW98614.1"/>
    <property type="molecule type" value="Genomic_DNA"/>
</dbReference>
<dbReference type="RefSeq" id="WP_066785983.1">
    <property type="nucleotide sequence ID" value="NZ_CP014806.1"/>
</dbReference>
<accession>A0A143HA68</accession>
<evidence type="ECO:0000256" key="1">
    <source>
        <dbReference type="ARBA" id="ARBA00001917"/>
    </source>
</evidence>
<evidence type="ECO:0000256" key="12">
    <source>
        <dbReference type="ARBA" id="ARBA00049401"/>
    </source>
</evidence>
<dbReference type="InterPro" id="IPR004136">
    <property type="entry name" value="NMO"/>
</dbReference>
<evidence type="ECO:0000256" key="10">
    <source>
        <dbReference type="ARBA" id="ARBA00023033"/>
    </source>
</evidence>
<evidence type="ECO:0000256" key="4">
    <source>
        <dbReference type="ARBA" id="ARBA00013457"/>
    </source>
</evidence>
<sequence length="336" mass="36657">MDLMENLQLKYPIVQAPMAGVTTPEMVAASSNGGILGSIGAGYLNAEVTRAFIQAVKEKTDKPFAVNLFIPNFVETTTEELEEAYNVLKPYRKKLMIAEEGAPLSATDFDGQIDVIIEEGVKVCSFTFGVPSENLLDRLKQHGIYTIGTATTIKEALYIQELGMDAVVLQGEEAGGHRGSFIEPIEFIPLKQLLKEAQEVIHIPKIAAGGIATKAQMEEVLSLGAQAAQIGTGFIVSEESGAASIYKKQILLADEDNTAYTKAFSGKYARGIENDFMVFMEGNTIAPYPYQNDLTKNIRLRATELDMYSLMAMWAGTSLHLANEGTVQDIIDRLTK</sequence>
<keyword evidence="6" id="KW-0285">Flavoprotein</keyword>
<dbReference type="GO" id="GO:0018580">
    <property type="term" value="F:nitronate monooxygenase activity"/>
    <property type="evidence" value="ECO:0007669"/>
    <property type="project" value="InterPro"/>
</dbReference>
<dbReference type="PANTHER" id="PTHR42747">
    <property type="entry name" value="NITRONATE MONOOXYGENASE-RELATED"/>
    <property type="match status" value="1"/>
</dbReference>
<dbReference type="PANTHER" id="PTHR42747:SF3">
    <property type="entry name" value="NITRONATE MONOOXYGENASE-RELATED"/>
    <property type="match status" value="1"/>
</dbReference>
<reference evidence="14" key="2">
    <citation type="submission" date="2016-03" db="EMBL/GenBank/DDBJ databases">
        <authorList>
            <person name="Seldin L."/>
        </authorList>
    </citation>
    <scope>NUCLEOTIDE SEQUENCE [LARGE SCALE GENOMIC DNA]</scope>
    <source>
        <strain evidence="14">PP9</strain>
    </source>
</reference>
<evidence type="ECO:0000256" key="5">
    <source>
        <dbReference type="ARBA" id="ARBA00022575"/>
    </source>
</evidence>
<dbReference type="CDD" id="cd04730">
    <property type="entry name" value="NPD_like"/>
    <property type="match status" value="1"/>
</dbReference>
<evidence type="ECO:0000313" key="14">
    <source>
        <dbReference type="Proteomes" id="UP000076021"/>
    </source>
</evidence>
<comment type="catalytic activity">
    <reaction evidence="12">
        <text>3 propionate 3-nitronate + 3 O2 + H2O = 3 3-oxopropanoate + 2 nitrate + nitrite + H2O2 + 3 H(+)</text>
        <dbReference type="Rhea" id="RHEA:57332"/>
        <dbReference type="ChEBI" id="CHEBI:15377"/>
        <dbReference type="ChEBI" id="CHEBI:15378"/>
        <dbReference type="ChEBI" id="CHEBI:15379"/>
        <dbReference type="ChEBI" id="CHEBI:16240"/>
        <dbReference type="ChEBI" id="CHEBI:16301"/>
        <dbReference type="ChEBI" id="CHEBI:17632"/>
        <dbReference type="ChEBI" id="CHEBI:33190"/>
        <dbReference type="ChEBI" id="CHEBI:136067"/>
    </reaction>
</comment>
<comment type="function">
    <text evidence="2">Nitronate monooxygenase that uses molecular oxygen to catalyze the oxidative denitrification of alkyl nitronates. Acts on propionate 3-nitronate (P3N), the presumed physiological substrate. Probably functions in the detoxification of P3N, a metabolic poison produced by plants and fungi as a defense mechanism.</text>
</comment>
<gene>
    <name evidence="13" type="ORF">ATY39_03650</name>
</gene>
<dbReference type="GO" id="GO:0000166">
    <property type="term" value="F:nucleotide binding"/>
    <property type="evidence" value="ECO:0007669"/>
    <property type="project" value="UniProtKB-KW"/>
</dbReference>
<dbReference type="Gene3D" id="3.20.20.70">
    <property type="entry name" value="Aldolase class I"/>
    <property type="match status" value="1"/>
</dbReference>
<keyword evidence="5" id="KW-0216">Detoxification</keyword>
<keyword evidence="9" id="KW-0560">Oxidoreductase</keyword>
<evidence type="ECO:0000256" key="7">
    <source>
        <dbReference type="ARBA" id="ARBA00022643"/>
    </source>
</evidence>
<dbReference type="KEGG" id="rst:ATY39_03650"/>
<evidence type="ECO:0000256" key="9">
    <source>
        <dbReference type="ARBA" id="ARBA00023002"/>
    </source>
</evidence>
<keyword evidence="10" id="KW-0503">Monooxygenase</keyword>
<evidence type="ECO:0000256" key="2">
    <source>
        <dbReference type="ARBA" id="ARBA00003535"/>
    </source>
</evidence>
<name>A0A143HA68_9BACL</name>
<dbReference type="STRING" id="241244.ATY39_03650"/>
<keyword evidence="7" id="KW-0288">FMN</keyword>
<evidence type="ECO:0000256" key="3">
    <source>
        <dbReference type="ARBA" id="ARBA00009881"/>
    </source>
</evidence>
<evidence type="ECO:0000313" key="13">
    <source>
        <dbReference type="EMBL" id="AMW98614.1"/>
    </source>
</evidence>
<evidence type="ECO:0000256" key="6">
    <source>
        <dbReference type="ARBA" id="ARBA00022630"/>
    </source>
</evidence>